<organism evidence="1 2">
    <name type="scientific">Escherichia coli</name>
    <dbReference type="NCBI Taxonomy" id="562"/>
    <lineage>
        <taxon>Bacteria</taxon>
        <taxon>Pseudomonadati</taxon>
        <taxon>Pseudomonadota</taxon>
        <taxon>Gammaproteobacteria</taxon>
        <taxon>Enterobacterales</taxon>
        <taxon>Enterobacteriaceae</taxon>
        <taxon>Escherichia</taxon>
    </lineage>
</organism>
<dbReference type="NCBIfam" id="TIGR01563">
    <property type="entry name" value="gp16_SPP1"/>
    <property type="match status" value="1"/>
</dbReference>
<dbReference type="Proteomes" id="UP000532204">
    <property type="component" value="Unassembled WGS sequence"/>
</dbReference>
<name>A0A2X7ZIT8_ECOLX</name>
<proteinExistence type="predicted"/>
<evidence type="ECO:0000313" key="1">
    <source>
        <dbReference type="EMBL" id="EFC9752708.1"/>
    </source>
</evidence>
<dbReference type="Gene3D" id="2.40.10.270">
    <property type="entry name" value="Bacteriophage SPP1 head-tail adaptor protein"/>
    <property type="match status" value="1"/>
</dbReference>
<dbReference type="InterPro" id="IPR008767">
    <property type="entry name" value="Phage_SPP1_head-tail_adaptor"/>
</dbReference>
<protein>
    <submittedName>
        <fullName evidence="1">Head-tail adaptor protein</fullName>
    </submittedName>
</protein>
<accession>A0A2X7ZIT8</accession>
<sequence length="112" mass="12167">MIAGKMRDRVTIMTFTTQRLPSGAIQQIWTEGETIWAEVKGISGRELLTAGAETAPATIRVWVRYRGDISAASRLKVLTGAFAGSTLNIIGIPLPDAKRTRLEILAKVGTEK</sequence>
<gene>
    <name evidence="1" type="ORF">E6D34_26550</name>
</gene>
<dbReference type="RefSeq" id="WP_058101044.1">
    <property type="nucleotide sequence ID" value="NZ_CAJHSD010000042.1"/>
</dbReference>
<dbReference type="Pfam" id="PF05521">
    <property type="entry name" value="Phage_HCP"/>
    <property type="match status" value="1"/>
</dbReference>
<dbReference type="EMBL" id="AASEBA010000119">
    <property type="protein sequence ID" value="EFC9752708.1"/>
    <property type="molecule type" value="Genomic_DNA"/>
</dbReference>
<dbReference type="InterPro" id="IPR038666">
    <property type="entry name" value="SSP1_head-tail_sf"/>
</dbReference>
<reference evidence="1 2" key="1">
    <citation type="submission" date="2019-05" db="EMBL/GenBank/DDBJ databases">
        <authorList>
            <consortium name="NARMS: The National Antimicrobial Resistance Monitoring System"/>
        </authorList>
    </citation>
    <scope>NUCLEOTIDE SEQUENCE [LARGE SCALE GENOMIC DNA]</scope>
    <source>
        <strain evidence="1 2">CVM N18EC122</strain>
    </source>
</reference>
<dbReference type="AlphaFoldDB" id="A0A2X7ZIT8"/>
<comment type="caution">
    <text evidence="1">The sequence shown here is derived from an EMBL/GenBank/DDBJ whole genome shotgun (WGS) entry which is preliminary data.</text>
</comment>
<evidence type="ECO:0000313" key="2">
    <source>
        <dbReference type="Proteomes" id="UP000532204"/>
    </source>
</evidence>